<dbReference type="Proteomes" id="UP000320776">
    <property type="component" value="Chromosome"/>
</dbReference>
<evidence type="ECO:0000313" key="1">
    <source>
        <dbReference type="EMBL" id="QDR82851.1"/>
    </source>
</evidence>
<accession>A0A517DZT0</accession>
<dbReference type="KEGG" id="sted:SPTER_42920"/>
<reference evidence="1 2" key="1">
    <citation type="submission" date="2019-02" db="EMBL/GenBank/DDBJ databases">
        <title>Closed genome of Sporomusa termitida DSM 4440.</title>
        <authorList>
            <person name="Poehlein A."/>
            <person name="Daniel R."/>
        </authorList>
    </citation>
    <scope>NUCLEOTIDE SEQUENCE [LARGE SCALE GENOMIC DNA]</scope>
    <source>
        <strain evidence="1 2">DSM 4440</strain>
    </source>
</reference>
<dbReference type="EMBL" id="CP036259">
    <property type="protein sequence ID" value="QDR82851.1"/>
    <property type="molecule type" value="Genomic_DNA"/>
</dbReference>
<sequence length="60" mass="6809">MQQICQQCKTVCGQDEIRCPRCHKLLRTYCDGSALSAKQKRSVTNEKDLRAGNSEVFFKG</sequence>
<name>A0A517DZT0_9FIRM</name>
<proteinExistence type="predicted"/>
<gene>
    <name evidence="1" type="ORF">SPTER_42920</name>
</gene>
<protein>
    <submittedName>
        <fullName evidence="1">Uncharacterized protein</fullName>
    </submittedName>
</protein>
<evidence type="ECO:0000313" key="2">
    <source>
        <dbReference type="Proteomes" id="UP000320776"/>
    </source>
</evidence>
<keyword evidence="2" id="KW-1185">Reference proteome</keyword>
<dbReference type="AlphaFoldDB" id="A0A517DZT0"/>
<organism evidence="1 2">
    <name type="scientific">Sporomusa termitida</name>
    <dbReference type="NCBI Taxonomy" id="2377"/>
    <lineage>
        <taxon>Bacteria</taxon>
        <taxon>Bacillati</taxon>
        <taxon>Bacillota</taxon>
        <taxon>Negativicutes</taxon>
        <taxon>Selenomonadales</taxon>
        <taxon>Sporomusaceae</taxon>
        <taxon>Sporomusa</taxon>
    </lineage>
</organism>